<dbReference type="PROSITE" id="PS01230">
    <property type="entry name" value="TRMA_1"/>
    <property type="match status" value="1"/>
</dbReference>
<dbReference type="InterPro" id="IPR030390">
    <property type="entry name" value="MeTrfase_TrmA_AS"/>
</dbReference>
<dbReference type="Gene3D" id="2.40.50.1070">
    <property type="match status" value="1"/>
</dbReference>
<dbReference type="AlphaFoldDB" id="A0A3B0YKC5"/>
<sequence length="449" mass="50042">MARRRNRRGTPRPIDLPAFECVIESLSSDGRGVSHVEGKSVFVAGALPGETVTAKYLRRKRHFDEAIVETIIVESVDRVIPACASFGLCGGCVLQHLKPEKQIEFKLNTLLDNFKRLGNVEPEVVDAAVTASSWGYRRRARLGVRYVHKKEKVLVGFRELQSSFIAQMSRCEILHPVIGEKLESLADLIASLTVYNRIAQIEVAIADKVNALVFRNLEPLSDEDIVKVKSYASDNNFSIYLQSGGPETVSLVHPQQEVLDYSLEDYQVRLEYEPGDFTQVNFEINTKMMAKAMQWLNPNQNDRVLDLFCGIGNFTIPLARCAAYVLGVEGSVAMVDKARHNAQINKLDNIAFEACNLADENLAAEWLQQGFNKVLIDPPRSGAQEILPNIARLNPEIIVYISCHPGSLARDAGILVNEYGYVLKKSTVLDMFPHTAHVESIALFVKTKS</sequence>
<protein>
    <submittedName>
        <fullName evidence="9">23S rRNA (Uracil(1939)-C(5))-methyltransferase</fullName>
        <ecNumber evidence="9">2.1.1.190</ecNumber>
    </submittedName>
</protein>
<keyword evidence="6" id="KW-0479">Metal-binding</keyword>
<dbReference type="InterPro" id="IPR001566">
    <property type="entry name" value="23S_rRNA_MeTrfase_RlmD"/>
</dbReference>
<dbReference type="FunFam" id="3.40.50.150:FF:000009">
    <property type="entry name" value="23S rRNA (Uracil(1939)-C(5))-methyltransferase RlmD"/>
    <property type="match status" value="1"/>
</dbReference>
<organism evidence="9">
    <name type="scientific">hydrothermal vent metagenome</name>
    <dbReference type="NCBI Taxonomy" id="652676"/>
    <lineage>
        <taxon>unclassified sequences</taxon>
        <taxon>metagenomes</taxon>
        <taxon>ecological metagenomes</taxon>
    </lineage>
</organism>
<dbReference type="EC" id="2.1.1.190" evidence="9"/>
<evidence type="ECO:0000256" key="1">
    <source>
        <dbReference type="ARBA" id="ARBA00022485"/>
    </source>
</evidence>
<dbReference type="GO" id="GO:0070475">
    <property type="term" value="P:rRNA base methylation"/>
    <property type="evidence" value="ECO:0007669"/>
    <property type="project" value="TreeGrafter"/>
</dbReference>
<gene>
    <name evidence="9" type="ORF">MNBD_GAMMA12-1589</name>
</gene>
<dbReference type="Gene3D" id="3.40.50.150">
    <property type="entry name" value="Vaccinia Virus protein VP39"/>
    <property type="match status" value="1"/>
</dbReference>
<proteinExistence type="inferred from homology"/>
<dbReference type="HAMAP" id="MF_01010">
    <property type="entry name" value="23SrRNA_methyltr_RlmD"/>
    <property type="match status" value="1"/>
</dbReference>
<evidence type="ECO:0000256" key="4">
    <source>
        <dbReference type="ARBA" id="ARBA00022679"/>
    </source>
</evidence>
<dbReference type="SUPFAM" id="SSF50249">
    <property type="entry name" value="Nucleic acid-binding proteins"/>
    <property type="match status" value="1"/>
</dbReference>
<dbReference type="SUPFAM" id="SSF53335">
    <property type="entry name" value="S-adenosyl-L-methionine-dependent methyltransferases"/>
    <property type="match status" value="1"/>
</dbReference>
<evidence type="ECO:0000256" key="7">
    <source>
        <dbReference type="ARBA" id="ARBA00023004"/>
    </source>
</evidence>
<keyword evidence="2" id="KW-0698">rRNA processing</keyword>
<dbReference type="GO" id="GO:0046872">
    <property type="term" value="F:metal ion binding"/>
    <property type="evidence" value="ECO:0007669"/>
    <property type="project" value="UniProtKB-KW"/>
</dbReference>
<keyword evidence="5" id="KW-0949">S-adenosyl-L-methionine</keyword>
<dbReference type="GO" id="GO:0003723">
    <property type="term" value="F:RNA binding"/>
    <property type="evidence" value="ECO:0007669"/>
    <property type="project" value="InterPro"/>
</dbReference>
<dbReference type="PANTHER" id="PTHR11061:SF49">
    <property type="entry name" value="23S RRNA (URACIL(1939)-C(5))-METHYLTRANSFERASE RLMD"/>
    <property type="match status" value="1"/>
</dbReference>
<dbReference type="CDD" id="cd02440">
    <property type="entry name" value="AdoMet_MTases"/>
    <property type="match status" value="1"/>
</dbReference>
<dbReference type="GO" id="GO:0051539">
    <property type="term" value="F:4 iron, 4 sulfur cluster binding"/>
    <property type="evidence" value="ECO:0007669"/>
    <property type="project" value="UniProtKB-KW"/>
</dbReference>
<dbReference type="GO" id="GO:0070041">
    <property type="term" value="F:rRNA (uridine-C5-)-methyltransferase activity"/>
    <property type="evidence" value="ECO:0007669"/>
    <property type="project" value="TreeGrafter"/>
</dbReference>
<dbReference type="InterPro" id="IPR030391">
    <property type="entry name" value="MeTrfase_TrmA_CS"/>
</dbReference>
<dbReference type="PROSITE" id="PS51687">
    <property type="entry name" value="SAM_MT_RNA_M5U"/>
    <property type="match status" value="1"/>
</dbReference>
<dbReference type="InterPro" id="IPR002792">
    <property type="entry name" value="TRAM_dom"/>
</dbReference>
<dbReference type="PROSITE" id="PS01231">
    <property type="entry name" value="TRMA_2"/>
    <property type="match status" value="1"/>
</dbReference>
<evidence type="ECO:0000256" key="5">
    <source>
        <dbReference type="ARBA" id="ARBA00022691"/>
    </source>
</evidence>
<reference evidence="9" key="1">
    <citation type="submission" date="2018-06" db="EMBL/GenBank/DDBJ databases">
        <authorList>
            <person name="Zhirakovskaya E."/>
        </authorList>
    </citation>
    <scope>NUCLEOTIDE SEQUENCE</scope>
</reference>
<dbReference type="PANTHER" id="PTHR11061">
    <property type="entry name" value="RNA M5U METHYLTRANSFERASE"/>
    <property type="match status" value="1"/>
</dbReference>
<dbReference type="NCBIfam" id="NF009639">
    <property type="entry name" value="PRK13168.1"/>
    <property type="match status" value="1"/>
</dbReference>
<dbReference type="EMBL" id="UOFL01000092">
    <property type="protein sequence ID" value="VAW75742.1"/>
    <property type="molecule type" value="Genomic_DNA"/>
</dbReference>
<accession>A0A3B0YKC5</accession>
<evidence type="ECO:0000259" key="8">
    <source>
        <dbReference type="PROSITE" id="PS50926"/>
    </source>
</evidence>
<dbReference type="InterPro" id="IPR012340">
    <property type="entry name" value="NA-bd_OB-fold"/>
</dbReference>
<keyword evidence="1" id="KW-0004">4Fe-4S</keyword>
<keyword evidence="3 9" id="KW-0489">Methyltransferase</keyword>
<dbReference type="Gene3D" id="2.40.50.140">
    <property type="entry name" value="Nucleic acid-binding proteins"/>
    <property type="match status" value="1"/>
</dbReference>
<keyword evidence="7" id="KW-0408">Iron</keyword>
<evidence type="ECO:0000256" key="2">
    <source>
        <dbReference type="ARBA" id="ARBA00022552"/>
    </source>
</evidence>
<dbReference type="InterPro" id="IPR010280">
    <property type="entry name" value="U5_MeTrfase_fam"/>
</dbReference>
<evidence type="ECO:0000313" key="9">
    <source>
        <dbReference type="EMBL" id="VAW75742.1"/>
    </source>
</evidence>
<name>A0A3B0YKC5_9ZZZZ</name>
<feature type="domain" description="TRAM" evidence="8">
    <location>
        <begin position="5"/>
        <end position="70"/>
    </location>
</feature>
<evidence type="ECO:0000256" key="3">
    <source>
        <dbReference type="ARBA" id="ARBA00022603"/>
    </source>
</evidence>
<dbReference type="PROSITE" id="PS50926">
    <property type="entry name" value="TRAM"/>
    <property type="match status" value="1"/>
</dbReference>
<keyword evidence="4 9" id="KW-0808">Transferase</keyword>
<keyword evidence="1" id="KW-0411">Iron-sulfur</keyword>
<dbReference type="NCBIfam" id="TIGR00479">
    <property type="entry name" value="rumA"/>
    <property type="match status" value="1"/>
</dbReference>
<dbReference type="InterPro" id="IPR029063">
    <property type="entry name" value="SAM-dependent_MTases_sf"/>
</dbReference>
<dbReference type="Pfam" id="PF05958">
    <property type="entry name" value="tRNA_U5-meth_tr"/>
    <property type="match status" value="1"/>
</dbReference>
<evidence type="ECO:0000256" key="6">
    <source>
        <dbReference type="ARBA" id="ARBA00022723"/>
    </source>
</evidence>